<dbReference type="EMBL" id="APOH01000025">
    <property type="protein sequence ID" value="ENU18500.1"/>
    <property type="molecule type" value="Genomic_DNA"/>
</dbReference>
<dbReference type="PATRIC" id="fig|1217715.3.peg.2948"/>
<evidence type="ECO:0000313" key="2">
    <source>
        <dbReference type="Proteomes" id="UP000013086"/>
    </source>
</evidence>
<dbReference type="RefSeq" id="WP_004649660.1">
    <property type="nucleotide sequence ID" value="NZ_KB849167.1"/>
</dbReference>
<dbReference type="HOGENOM" id="CLU_766444_0_0_6"/>
<dbReference type="eggNOG" id="COG0438">
    <property type="taxonomic scope" value="Bacteria"/>
</dbReference>
<comment type="caution">
    <text evidence="1">The sequence shown here is derived from an EMBL/GenBank/DDBJ whole genome shotgun (WGS) entry which is preliminary data.</text>
</comment>
<dbReference type="Proteomes" id="UP000013086">
    <property type="component" value="Unassembled WGS sequence"/>
</dbReference>
<proteinExistence type="predicted"/>
<dbReference type="Gene3D" id="3.40.50.2000">
    <property type="entry name" value="Glycogen Phosphorylase B"/>
    <property type="match status" value="2"/>
</dbReference>
<evidence type="ECO:0000313" key="1">
    <source>
        <dbReference type="EMBL" id="ENU18500.1"/>
    </source>
</evidence>
<organism evidence="1 2">
    <name type="scientific">Acinetobacter bohemicus ANC 3994</name>
    <dbReference type="NCBI Taxonomy" id="1217715"/>
    <lineage>
        <taxon>Bacteria</taxon>
        <taxon>Pseudomonadati</taxon>
        <taxon>Pseudomonadota</taxon>
        <taxon>Gammaproteobacteria</taxon>
        <taxon>Moraxellales</taxon>
        <taxon>Moraxellaceae</taxon>
        <taxon>Acinetobacter</taxon>
    </lineage>
</organism>
<reference evidence="1 2" key="1">
    <citation type="submission" date="2013-02" db="EMBL/GenBank/DDBJ databases">
        <title>The Genome Sequence of Acinetobacter sp. ANC 3994.</title>
        <authorList>
            <consortium name="The Broad Institute Genome Sequencing Platform"/>
            <consortium name="The Broad Institute Genome Sequencing Center for Infectious Disease"/>
            <person name="Cerqueira G."/>
            <person name="Feldgarden M."/>
            <person name="Courvalin P."/>
            <person name="Perichon B."/>
            <person name="Grillot-Courvalin C."/>
            <person name="Clermont D."/>
            <person name="Rocha E."/>
            <person name="Yoon E.-J."/>
            <person name="Nemec A."/>
            <person name="Walker B."/>
            <person name="Young S.K."/>
            <person name="Zeng Q."/>
            <person name="Gargeya S."/>
            <person name="Fitzgerald M."/>
            <person name="Haas B."/>
            <person name="Abouelleil A."/>
            <person name="Alvarado L."/>
            <person name="Arachchi H.M."/>
            <person name="Berlin A.M."/>
            <person name="Chapman S.B."/>
            <person name="Dewar J."/>
            <person name="Goldberg J."/>
            <person name="Griggs A."/>
            <person name="Gujja S."/>
            <person name="Hansen M."/>
            <person name="Howarth C."/>
            <person name="Imamovic A."/>
            <person name="Larimer J."/>
            <person name="McCowan C."/>
            <person name="Murphy C."/>
            <person name="Neiman D."/>
            <person name="Pearson M."/>
            <person name="Priest M."/>
            <person name="Roberts A."/>
            <person name="Saif S."/>
            <person name="Shea T."/>
            <person name="Sisk P."/>
            <person name="Sykes S."/>
            <person name="Wortman J."/>
            <person name="Nusbaum C."/>
            <person name="Birren B."/>
        </authorList>
    </citation>
    <scope>NUCLEOTIDE SEQUENCE [LARGE SCALE GENOMIC DNA]</scope>
    <source>
        <strain evidence="1 2">ANC 3994</strain>
    </source>
</reference>
<dbReference type="OrthoDB" id="6385861at2"/>
<dbReference type="SUPFAM" id="SSF53756">
    <property type="entry name" value="UDP-Glycosyltransferase/glycogen phosphorylase"/>
    <property type="match status" value="1"/>
</dbReference>
<protein>
    <recommendedName>
        <fullName evidence="3">Glycosyl transferase family 1 domain-containing protein</fullName>
    </recommendedName>
</protein>
<dbReference type="AlphaFoldDB" id="N8NWE9"/>
<name>N8NWE9_9GAMM</name>
<gene>
    <name evidence="1" type="ORF">F994_03020</name>
</gene>
<accession>N8NWE9</accession>
<sequence length="363" mass="42369">MRILHSAAMLSFSPGIYKQMSWENKSALKLGIDFSSKIFCPIDVYPEGDIVEFSSFQKPKNIVDKFICWIKLRLEYFNWLMDQQKNFDIILLRYSVHDPFLLKFLKETKIPVYLVHHTLELPELNSFNTIGKIRAFLEGSIGNKCIAHSYGLICVTNEIKEFELERISLNKIEKPSYIYPNGILLEDNRILNDNRGNIPELLFLASYFFDWHGLDLLLKSVQKDNSEFILHVIGKVDDWQKDIVKGDPRVVFHGLKTTHEIQSISEKCWLGLSSFSLDRKGMQEACTLKVREYLSIGLPVYSGHKDVFPTNFEYYYFGEANIKSILSYAEKMRGTNRITVEREANEYISKEKLVMNLYNYFNK</sequence>
<evidence type="ECO:0008006" key="3">
    <source>
        <dbReference type="Google" id="ProtNLM"/>
    </source>
</evidence>